<protein>
    <recommendedName>
        <fullName evidence="1">Fungal lipase-type domain-containing protein</fullName>
    </recommendedName>
</protein>
<name>A0A6G0WF44_9STRA</name>
<dbReference type="GO" id="GO:0006629">
    <property type="term" value="P:lipid metabolic process"/>
    <property type="evidence" value="ECO:0007669"/>
    <property type="project" value="InterPro"/>
</dbReference>
<dbReference type="InterPro" id="IPR029058">
    <property type="entry name" value="AB_hydrolase_fold"/>
</dbReference>
<dbReference type="SUPFAM" id="SSF53474">
    <property type="entry name" value="alpha/beta-Hydrolases"/>
    <property type="match status" value="1"/>
</dbReference>
<comment type="caution">
    <text evidence="2">The sequence shown here is derived from an EMBL/GenBank/DDBJ whole genome shotgun (WGS) entry which is preliminary data.</text>
</comment>
<dbReference type="EMBL" id="VJMJ01000253">
    <property type="protein sequence ID" value="KAF0725040.1"/>
    <property type="molecule type" value="Genomic_DNA"/>
</dbReference>
<reference evidence="2 3" key="1">
    <citation type="submission" date="2019-07" db="EMBL/GenBank/DDBJ databases">
        <title>Genomics analysis of Aphanomyces spp. identifies a new class of oomycete effector associated with host adaptation.</title>
        <authorList>
            <person name="Gaulin E."/>
        </authorList>
    </citation>
    <scope>NUCLEOTIDE SEQUENCE [LARGE SCALE GENOMIC DNA]</scope>
    <source>
        <strain evidence="2 3">ATCC 201684</strain>
    </source>
</reference>
<evidence type="ECO:0000313" key="2">
    <source>
        <dbReference type="EMBL" id="KAF0725040.1"/>
    </source>
</evidence>
<proteinExistence type="predicted"/>
<dbReference type="InterPro" id="IPR035929">
    <property type="entry name" value="CoaB-like_sf"/>
</dbReference>
<dbReference type="Gene3D" id="3.40.50.10300">
    <property type="entry name" value="CoaB-like"/>
    <property type="match status" value="1"/>
</dbReference>
<dbReference type="AlphaFoldDB" id="A0A6G0WF44"/>
<dbReference type="InterPro" id="IPR002921">
    <property type="entry name" value="Fungal_lipase-type"/>
</dbReference>
<gene>
    <name evidence="2" type="ORF">Ae201684_016438</name>
</gene>
<keyword evidence="3" id="KW-1185">Reference proteome</keyword>
<dbReference type="PANTHER" id="PTHR45856">
    <property type="entry name" value="ALPHA/BETA-HYDROLASES SUPERFAMILY PROTEIN"/>
    <property type="match status" value="1"/>
</dbReference>
<dbReference type="VEuPathDB" id="FungiDB:AeMF1_000018"/>
<dbReference type="SUPFAM" id="SSF102645">
    <property type="entry name" value="CoaB-like"/>
    <property type="match status" value="1"/>
</dbReference>
<organism evidence="2 3">
    <name type="scientific">Aphanomyces euteiches</name>
    <dbReference type="NCBI Taxonomy" id="100861"/>
    <lineage>
        <taxon>Eukaryota</taxon>
        <taxon>Sar</taxon>
        <taxon>Stramenopiles</taxon>
        <taxon>Oomycota</taxon>
        <taxon>Saprolegniomycetes</taxon>
        <taxon>Saprolegniales</taxon>
        <taxon>Verrucalvaceae</taxon>
        <taxon>Aphanomyces</taxon>
    </lineage>
</organism>
<sequence>MELWGTFRRGGSAFASDADEYVKKFFDSTPVEDSWELEKYSEAVKQFVARSINDGRRVALVTSGSATVPLNSESVMDAVSFGDRGAATAEQFLRAGYAVIFLSRRGSLAPFSRHFQAYIRDNMFMSMLQVQEDDSLVVRAEDSVRRSHIACILKASQESQDCLFNLRFDSVQQYLFYLRAASEQIEAAGTRGMVVLAASVLEYYVPTASTDVNVTLSTNSAEKTQKDALALNLVRVPNLIRKIRQEYAPKAFIVTLKSVEDKNQVYNVAFAELEKWGVDAVVVDSPELVGELALVSEQEYVTVTHKDQTKFEMELDTLCAASLVEMHRMFSARRLFLKQGRQLLLLTAKFSMLKEHDAVNEDADGNKNVAFQIGVRIRVDRGLKEASPVYELKSIFQNKIHCARAHLWECVNAMSESERDVVLAFSPAGTPDTIKSMWGDFWGGFADKEIQEVREQLSHLTVSSALYGIASGVTATLGGDYSHVHSMVKYLGSKFGAAWTDGEQTRVRQALHNMLSINFSRGLTEMTGLQSVDEISELERHTPRLRHRSSVTIKDSTVLSQASFKQTTSQSASSLLFDIQEDEPNVESARVVKVHKGILKYFEEMVDDGIVEAVLPYIAQGYHIHVTGYSMGGMLGQLFMLKLGEAAFAKHRNRLRKVNAVFFGSPRAGDAGFAARLRLIYGGNQLINIMHPLDTVHAYPPTSEGYADATMKIFLKEDGLGVGRRTSHAFSILPVTRTLDRMMSQTKPASTSTNETCSLCGRNSHCTEQHRCHLCTRRGDHLAKDCPYRGESCQLCASVLNWVTAVAIAINKAVLALLKW</sequence>
<feature type="domain" description="Fungal lipase-type" evidence="1">
    <location>
        <begin position="570"/>
        <end position="702"/>
    </location>
</feature>
<dbReference type="InterPro" id="IPR051218">
    <property type="entry name" value="Sec_MonoDiacylglyc_Lipase"/>
</dbReference>
<accession>A0A6G0WF44</accession>
<evidence type="ECO:0000313" key="3">
    <source>
        <dbReference type="Proteomes" id="UP000481153"/>
    </source>
</evidence>
<evidence type="ECO:0000259" key="1">
    <source>
        <dbReference type="Pfam" id="PF01764"/>
    </source>
</evidence>
<dbReference type="Gene3D" id="3.40.50.1820">
    <property type="entry name" value="alpha/beta hydrolase"/>
    <property type="match status" value="1"/>
</dbReference>
<dbReference type="PANTHER" id="PTHR45856:SF24">
    <property type="entry name" value="FUNGAL LIPASE-LIKE DOMAIN-CONTAINING PROTEIN"/>
    <property type="match status" value="1"/>
</dbReference>
<dbReference type="Proteomes" id="UP000481153">
    <property type="component" value="Unassembled WGS sequence"/>
</dbReference>
<dbReference type="Pfam" id="PF01764">
    <property type="entry name" value="Lipase_3"/>
    <property type="match status" value="1"/>
</dbReference>